<dbReference type="STRING" id="745531.A0A0C3NE55"/>
<dbReference type="PROSITE" id="PS00028">
    <property type="entry name" value="ZINC_FINGER_C2H2_1"/>
    <property type="match status" value="1"/>
</dbReference>
<evidence type="ECO:0000256" key="2">
    <source>
        <dbReference type="ARBA" id="ARBA00022771"/>
    </source>
</evidence>
<dbReference type="Proteomes" id="UP000053257">
    <property type="component" value="Unassembled WGS sequence"/>
</dbReference>
<feature type="domain" description="C2H2-type" evidence="6">
    <location>
        <begin position="287"/>
        <end position="314"/>
    </location>
</feature>
<dbReference type="FunFam" id="3.30.160.60:FF:000446">
    <property type="entry name" value="Zinc finger protein"/>
    <property type="match status" value="1"/>
</dbReference>
<protein>
    <recommendedName>
        <fullName evidence="6">C2H2-type domain-containing protein</fullName>
    </recommendedName>
</protein>
<organism evidence="7 8">
    <name type="scientific">Phlebiopsis gigantea (strain 11061_1 CR5-6)</name>
    <name type="common">White-rot fungus</name>
    <name type="synonym">Peniophora gigantea</name>
    <dbReference type="NCBI Taxonomy" id="745531"/>
    <lineage>
        <taxon>Eukaryota</taxon>
        <taxon>Fungi</taxon>
        <taxon>Dikarya</taxon>
        <taxon>Basidiomycota</taxon>
        <taxon>Agaricomycotina</taxon>
        <taxon>Agaricomycetes</taxon>
        <taxon>Polyporales</taxon>
        <taxon>Phanerochaetaceae</taxon>
        <taxon>Phlebiopsis</taxon>
    </lineage>
</organism>
<sequence>MSQGRAHGRVASTHVARACPAAPPRPASRTHAERSDGGLRQAMDACDKLWASNEDMDEDLFSGAASSLLSEACPYNAPPAADAPKPPPATMPRPHPRRPPHAAAASPDTTACDGAGSVGAPRAGEGYPGFLLGSPPVHTASDRPAVRAWPAAAEPPSSRPMATVHCATGSRTPSGYPTASSVCAHSLLLASFPSLPDAPQYAHPYKAAHPPPSSPPAPASNPYAAYLSLVSPAFAASSAMAISSRDNAHIAHRAETTPPAPPEALDGPPPSPAAAAEDDDGRPARKHACPMCHKAFDRPVTLKKHLVVHTGERAFQCAGCSKRFNIASNCTRHMRKCCPAQLPT</sequence>
<evidence type="ECO:0000256" key="3">
    <source>
        <dbReference type="ARBA" id="ARBA00022833"/>
    </source>
</evidence>
<feature type="region of interest" description="Disordered" evidence="5">
    <location>
        <begin position="72"/>
        <end position="120"/>
    </location>
</feature>
<dbReference type="SMART" id="SM00355">
    <property type="entry name" value="ZnF_C2H2"/>
    <property type="match status" value="2"/>
</dbReference>
<dbReference type="Gene3D" id="3.30.160.60">
    <property type="entry name" value="Classic Zinc Finger"/>
    <property type="match status" value="2"/>
</dbReference>
<dbReference type="AlphaFoldDB" id="A0A0C3NE55"/>
<dbReference type="OrthoDB" id="654211at2759"/>
<dbReference type="InterPro" id="IPR036236">
    <property type="entry name" value="Znf_C2H2_sf"/>
</dbReference>
<dbReference type="PANTHER" id="PTHR23235">
    <property type="entry name" value="KRUEPPEL-LIKE TRANSCRIPTION FACTOR"/>
    <property type="match status" value="1"/>
</dbReference>
<evidence type="ECO:0000256" key="4">
    <source>
        <dbReference type="PROSITE-ProRule" id="PRU00042"/>
    </source>
</evidence>
<dbReference type="GO" id="GO:0008270">
    <property type="term" value="F:zinc ion binding"/>
    <property type="evidence" value="ECO:0007669"/>
    <property type="project" value="UniProtKB-KW"/>
</dbReference>
<feature type="region of interest" description="Disordered" evidence="5">
    <location>
        <begin position="1"/>
        <end position="40"/>
    </location>
</feature>
<dbReference type="InterPro" id="IPR013087">
    <property type="entry name" value="Znf_C2H2_type"/>
</dbReference>
<accession>A0A0C3NE55</accession>
<evidence type="ECO:0000313" key="8">
    <source>
        <dbReference type="Proteomes" id="UP000053257"/>
    </source>
</evidence>
<evidence type="ECO:0000256" key="1">
    <source>
        <dbReference type="ARBA" id="ARBA00022723"/>
    </source>
</evidence>
<dbReference type="PANTHER" id="PTHR23235:SF120">
    <property type="entry name" value="KRUPPEL-LIKE FACTOR 15"/>
    <property type="match status" value="1"/>
</dbReference>
<reference evidence="7 8" key="1">
    <citation type="journal article" date="2014" name="PLoS Genet.">
        <title>Analysis of the Phlebiopsis gigantea genome, transcriptome and secretome provides insight into its pioneer colonization strategies of wood.</title>
        <authorList>
            <person name="Hori C."/>
            <person name="Ishida T."/>
            <person name="Igarashi K."/>
            <person name="Samejima M."/>
            <person name="Suzuki H."/>
            <person name="Master E."/>
            <person name="Ferreira P."/>
            <person name="Ruiz-Duenas F.J."/>
            <person name="Held B."/>
            <person name="Canessa P."/>
            <person name="Larrondo L.F."/>
            <person name="Schmoll M."/>
            <person name="Druzhinina I.S."/>
            <person name="Kubicek C.P."/>
            <person name="Gaskell J.A."/>
            <person name="Kersten P."/>
            <person name="St John F."/>
            <person name="Glasner J."/>
            <person name="Sabat G."/>
            <person name="Splinter BonDurant S."/>
            <person name="Syed K."/>
            <person name="Yadav J."/>
            <person name="Mgbeahuruike A.C."/>
            <person name="Kovalchuk A."/>
            <person name="Asiegbu F.O."/>
            <person name="Lackner G."/>
            <person name="Hoffmeister D."/>
            <person name="Rencoret J."/>
            <person name="Gutierrez A."/>
            <person name="Sun H."/>
            <person name="Lindquist E."/>
            <person name="Barry K."/>
            <person name="Riley R."/>
            <person name="Grigoriev I.V."/>
            <person name="Henrissat B."/>
            <person name="Kues U."/>
            <person name="Berka R.M."/>
            <person name="Martinez A.T."/>
            <person name="Covert S.F."/>
            <person name="Blanchette R.A."/>
            <person name="Cullen D."/>
        </authorList>
    </citation>
    <scope>NUCLEOTIDE SEQUENCE [LARGE SCALE GENOMIC DNA]</scope>
    <source>
        <strain evidence="7 8">11061_1 CR5-6</strain>
    </source>
</reference>
<feature type="compositionally biased region" description="Low complexity" evidence="5">
    <location>
        <begin position="72"/>
        <end position="83"/>
    </location>
</feature>
<evidence type="ECO:0000256" key="5">
    <source>
        <dbReference type="SAM" id="MobiDB-lite"/>
    </source>
</evidence>
<feature type="domain" description="C2H2-type" evidence="6">
    <location>
        <begin position="315"/>
        <end position="343"/>
    </location>
</feature>
<evidence type="ECO:0000313" key="7">
    <source>
        <dbReference type="EMBL" id="KIP02884.1"/>
    </source>
</evidence>
<feature type="region of interest" description="Disordered" evidence="5">
    <location>
        <begin position="254"/>
        <end position="286"/>
    </location>
</feature>
<dbReference type="Pfam" id="PF00096">
    <property type="entry name" value="zf-C2H2"/>
    <property type="match status" value="1"/>
</dbReference>
<gene>
    <name evidence="7" type="ORF">PHLGIDRAFT_122080</name>
</gene>
<dbReference type="GO" id="GO:0000978">
    <property type="term" value="F:RNA polymerase II cis-regulatory region sequence-specific DNA binding"/>
    <property type="evidence" value="ECO:0007669"/>
    <property type="project" value="TreeGrafter"/>
</dbReference>
<evidence type="ECO:0000259" key="6">
    <source>
        <dbReference type="PROSITE" id="PS50157"/>
    </source>
</evidence>
<keyword evidence="8" id="KW-1185">Reference proteome</keyword>
<dbReference type="GO" id="GO:0000981">
    <property type="term" value="F:DNA-binding transcription factor activity, RNA polymerase II-specific"/>
    <property type="evidence" value="ECO:0007669"/>
    <property type="project" value="TreeGrafter"/>
</dbReference>
<feature type="compositionally biased region" description="Pro residues" evidence="5">
    <location>
        <begin position="258"/>
        <end position="272"/>
    </location>
</feature>
<dbReference type="HOGENOM" id="CLU_810288_0_0_1"/>
<keyword evidence="1" id="KW-0479">Metal-binding</keyword>
<feature type="non-terminal residue" evidence="7">
    <location>
        <position position="344"/>
    </location>
</feature>
<feature type="compositionally biased region" description="Pro residues" evidence="5">
    <location>
        <begin position="84"/>
        <end position="93"/>
    </location>
</feature>
<dbReference type="PROSITE" id="PS50157">
    <property type="entry name" value="ZINC_FINGER_C2H2_2"/>
    <property type="match status" value="2"/>
</dbReference>
<dbReference type="EMBL" id="KN840647">
    <property type="protein sequence ID" value="KIP02884.1"/>
    <property type="molecule type" value="Genomic_DNA"/>
</dbReference>
<keyword evidence="2 4" id="KW-0863">Zinc-finger</keyword>
<dbReference type="SUPFAM" id="SSF57667">
    <property type="entry name" value="beta-beta-alpha zinc fingers"/>
    <property type="match status" value="1"/>
</dbReference>
<name>A0A0C3NE55_PHLG1</name>
<proteinExistence type="predicted"/>
<keyword evidence="3" id="KW-0862">Zinc</keyword>